<dbReference type="PANTHER" id="PTHR32432">
    <property type="entry name" value="CELL DIVISION PROTEIN FTSA-RELATED"/>
    <property type="match status" value="1"/>
</dbReference>
<dbReference type="RefSeq" id="WP_018966664.1">
    <property type="nucleotide sequence ID" value="NZ_KB899211.1"/>
</dbReference>
<keyword evidence="3 5" id="KW-0472">Membrane</keyword>
<comment type="caution">
    <text evidence="9">The sequence shown here is derived from an EMBL/GenBank/DDBJ whole genome shotgun (WGS) entry which is preliminary data.</text>
</comment>
<keyword evidence="10" id="KW-1185">Reference proteome</keyword>
<feature type="domain" description="SHS2" evidence="8">
    <location>
        <begin position="6"/>
        <end position="192"/>
    </location>
</feature>
<dbReference type="GO" id="GO:0043093">
    <property type="term" value="P:FtsZ-dependent cytokinesis"/>
    <property type="evidence" value="ECO:0007669"/>
    <property type="project" value="UniProtKB-UniRule"/>
</dbReference>
<dbReference type="InterPro" id="IPR050696">
    <property type="entry name" value="FtsA/MreB"/>
</dbReference>
<evidence type="ECO:0000256" key="7">
    <source>
        <dbReference type="SAM" id="MobiDB-lite"/>
    </source>
</evidence>
<dbReference type="SUPFAM" id="SSF53067">
    <property type="entry name" value="Actin-like ATPase domain"/>
    <property type="match status" value="2"/>
</dbReference>
<dbReference type="SMART" id="SM00842">
    <property type="entry name" value="FtsA"/>
    <property type="match status" value="1"/>
</dbReference>
<name>A0A069QFA7_HOYLO</name>
<dbReference type="Pfam" id="PF14450">
    <property type="entry name" value="FtsA"/>
    <property type="match status" value="1"/>
</dbReference>
<dbReference type="PIRSF" id="PIRSF003101">
    <property type="entry name" value="FtsA"/>
    <property type="match status" value="1"/>
</dbReference>
<evidence type="ECO:0000256" key="3">
    <source>
        <dbReference type="ARBA" id="ARBA00023136"/>
    </source>
</evidence>
<dbReference type="Gene3D" id="3.30.420.40">
    <property type="match status" value="1"/>
</dbReference>
<evidence type="ECO:0000259" key="8">
    <source>
        <dbReference type="SMART" id="SM00842"/>
    </source>
</evidence>
<feature type="compositionally biased region" description="Basic and acidic residues" evidence="7">
    <location>
        <begin position="425"/>
        <end position="442"/>
    </location>
</feature>
<dbReference type="GO" id="GO:0032153">
    <property type="term" value="C:cell division site"/>
    <property type="evidence" value="ECO:0007669"/>
    <property type="project" value="UniProtKB-UniRule"/>
</dbReference>
<dbReference type="HOGENOM" id="CLU_037850_4_0_10"/>
<comment type="subunit">
    <text evidence="5">Self-interacts. Interacts with FtsZ.</text>
</comment>
<proteinExistence type="inferred from homology"/>
<dbReference type="EMBL" id="JNGW01000105">
    <property type="protein sequence ID" value="KDR51490.1"/>
    <property type="molecule type" value="Genomic_DNA"/>
</dbReference>
<organism evidence="9 10">
    <name type="scientific">Hoylesella loescheii DSM 19665 = JCM 12249 = ATCC 15930</name>
    <dbReference type="NCBI Taxonomy" id="1122985"/>
    <lineage>
        <taxon>Bacteria</taxon>
        <taxon>Pseudomonadati</taxon>
        <taxon>Bacteroidota</taxon>
        <taxon>Bacteroidia</taxon>
        <taxon>Bacteroidales</taxon>
        <taxon>Prevotellaceae</taxon>
        <taxon>Hoylesella</taxon>
    </lineage>
</organism>
<reference evidence="9 10" key="1">
    <citation type="submission" date="2013-08" db="EMBL/GenBank/DDBJ databases">
        <authorList>
            <person name="Weinstock G."/>
            <person name="Sodergren E."/>
            <person name="Wylie T."/>
            <person name="Fulton L."/>
            <person name="Fulton R."/>
            <person name="Fronick C."/>
            <person name="O'Laughlin M."/>
            <person name="Godfrey J."/>
            <person name="Miner T."/>
            <person name="Herter B."/>
            <person name="Appelbaum E."/>
            <person name="Cordes M."/>
            <person name="Lek S."/>
            <person name="Wollam A."/>
            <person name="Pepin K.H."/>
            <person name="Palsikar V.B."/>
            <person name="Mitreva M."/>
            <person name="Wilson R.K."/>
        </authorList>
    </citation>
    <scope>NUCLEOTIDE SEQUENCE [LARGE SCALE GENOMIC DNA]</scope>
    <source>
        <strain evidence="9 10">ATCC 15930</strain>
    </source>
</reference>
<dbReference type="InterPro" id="IPR003494">
    <property type="entry name" value="SHS2_FtsA"/>
</dbReference>
<dbReference type="InterPro" id="IPR020823">
    <property type="entry name" value="Cell_div_FtsA"/>
</dbReference>
<evidence type="ECO:0000256" key="5">
    <source>
        <dbReference type="HAMAP-Rule" id="MF_02033"/>
    </source>
</evidence>
<comment type="function">
    <text evidence="5 6">Cell division protein that is involved in the assembly of the Z ring. May serve as a membrane anchor for the Z ring.</text>
</comment>
<dbReference type="Pfam" id="PF02491">
    <property type="entry name" value="SHS2_FTSA"/>
    <property type="match status" value="1"/>
</dbReference>
<comment type="similarity">
    <text evidence="5 6">Belongs to the FtsA/MreB family.</text>
</comment>
<evidence type="ECO:0000313" key="9">
    <source>
        <dbReference type="EMBL" id="KDR51490.1"/>
    </source>
</evidence>
<feature type="region of interest" description="Disordered" evidence="7">
    <location>
        <begin position="391"/>
        <end position="459"/>
    </location>
</feature>
<dbReference type="NCBIfam" id="TIGR01174">
    <property type="entry name" value="ftsA"/>
    <property type="match status" value="1"/>
</dbReference>
<comment type="subcellular location">
    <subcellularLocation>
        <location evidence="5">Cell membrane</location>
        <topology evidence="5">Peripheral membrane protein</topology>
        <orientation evidence="5">Cytoplasmic side</orientation>
    </subcellularLocation>
    <text evidence="5">Localizes to the Z ring in an FtsZ-dependent manner. Targeted to the membrane through a conserved C-terminal amphipathic helix.</text>
</comment>
<sequence>MAKDFIVAIEIGSSKITGIAGRKNIDGSISILAVAKETPSSCVKKGVVYNLDRTVQCLTTIITKLKTALKTEIAYAYVGVGGQSTRSVKNVIVKELPEDTIVSQDMVDSLMDANRSMQYPDSDIIEAITHEYKLDQQFQIDPVGVQCTHLEGHFLNILWRSNNYRNLKKCFSTAGIAIADVFISPLALADSVLTDSEKRSGCALVDLGAQTTTVAVYSKNLLRHLVVIPLGSANITKDLTSLQIEEDDAERLKLKYGSAYTNPEEDSSGLSYTIDEGRTIQSDTFINAVEARIEEIIGNVKFQIPEAYDGKLLGGLILTGGGAQLKNIEEAFRRKTNFTKIRTAKFVNQEIHSKHPELTAHDGTMNTLLGLLSKGNLNCAGREISDNLFGEDVERPATLPSEGAVTPEIKDKGAQQQPTNNAPKPEPKEKKEEKVEKQHVDNEPEEDNGPTKFRQWKDRISGFIRQMTEEE</sequence>
<dbReference type="Proteomes" id="UP000027442">
    <property type="component" value="Unassembled WGS sequence"/>
</dbReference>
<evidence type="ECO:0000256" key="4">
    <source>
        <dbReference type="ARBA" id="ARBA00023306"/>
    </source>
</evidence>
<keyword evidence="4 5" id="KW-0131">Cell cycle</keyword>
<dbReference type="PANTHER" id="PTHR32432:SF4">
    <property type="entry name" value="CELL DIVISION PROTEIN FTSA"/>
    <property type="match status" value="1"/>
</dbReference>
<evidence type="ECO:0000256" key="2">
    <source>
        <dbReference type="ARBA" id="ARBA00022618"/>
    </source>
</evidence>
<dbReference type="GO" id="GO:0009898">
    <property type="term" value="C:cytoplasmic side of plasma membrane"/>
    <property type="evidence" value="ECO:0007669"/>
    <property type="project" value="UniProtKB-UniRule"/>
</dbReference>
<keyword evidence="1 5" id="KW-1003">Cell membrane</keyword>
<keyword evidence="2 5" id="KW-0132">Cell division</keyword>
<evidence type="ECO:0000256" key="1">
    <source>
        <dbReference type="ARBA" id="ARBA00022475"/>
    </source>
</evidence>
<evidence type="ECO:0000256" key="6">
    <source>
        <dbReference type="PIRNR" id="PIRNR003101"/>
    </source>
</evidence>
<dbReference type="InterPro" id="IPR043129">
    <property type="entry name" value="ATPase_NBD"/>
</dbReference>
<dbReference type="HAMAP" id="MF_02033">
    <property type="entry name" value="FtsA"/>
    <property type="match status" value="1"/>
</dbReference>
<protein>
    <recommendedName>
        <fullName evidence="5 6">Cell division protein FtsA</fullName>
    </recommendedName>
</protein>
<evidence type="ECO:0000313" key="10">
    <source>
        <dbReference type="Proteomes" id="UP000027442"/>
    </source>
</evidence>
<dbReference type="PATRIC" id="fig|1122985.7.peg.2498"/>
<accession>A0A069QFA7</accession>
<gene>
    <name evidence="5" type="primary">ftsA</name>
    <name evidence="9" type="ORF">HMPREF1991_02412</name>
</gene>
<dbReference type="AlphaFoldDB" id="A0A069QFA7"/>
<dbReference type="eggNOG" id="COG0849">
    <property type="taxonomic scope" value="Bacteria"/>
</dbReference>